<name>A0A7C2M4L8_9FLAO</name>
<gene>
    <name evidence="1" type="ORF">ENO10_04305</name>
</gene>
<accession>A0A7C2M4L8</accession>
<organism evidence="1">
    <name type="scientific">Salinimicrobium catena</name>
    <dbReference type="NCBI Taxonomy" id="390640"/>
    <lineage>
        <taxon>Bacteria</taxon>
        <taxon>Pseudomonadati</taxon>
        <taxon>Bacteroidota</taxon>
        <taxon>Flavobacteriia</taxon>
        <taxon>Flavobacteriales</taxon>
        <taxon>Flavobacteriaceae</taxon>
        <taxon>Salinimicrobium</taxon>
    </lineage>
</organism>
<dbReference type="Pfam" id="PF14054">
    <property type="entry name" value="DUF4249"/>
    <property type="match status" value="1"/>
</dbReference>
<comment type="caution">
    <text evidence="1">The sequence shown here is derived from an EMBL/GenBank/DDBJ whole genome shotgun (WGS) entry which is preliminary data.</text>
</comment>
<dbReference type="InterPro" id="IPR025345">
    <property type="entry name" value="DUF4249"/>
</dbReference>
<evidence type="ECO:0000313" key="1">
    <source>
        <dbReference type="EMBL" id="HER40424.1"/>
    </source>
</evidence>
<sequence length="398" mass="44885">MRIEQKFLKKIAIVVFIVLLPIGCIEPIDIKTETFESALVVEAVISDNLEPQEISLSRTFRLEEDGPSPESNARVTIVDDLGNEFLFAESEPGKYLSLDPFKAMEERSYTLEIVTQENRLYSSEPETLPEAAEITGLVAERVTYQGEDGMALLVDVQGPSKNAGFYRFTYEETYKIISPFSYPLDLKYENGSLVEVPKTKEERTCYNTKTSEEIILASTRAQVDNDLERFIVRFINSEDPILSHRYSILVNQFSISAEAYSYYETLKDFSGSENLFSQNQPGFINGNMVSVSNPDEKVIGFFSLAAVEQKRIFFDFEDFYTQEEAPEHFIDCVISRPEITVPEHIEALGEMLASGRVKYLGYTQVAGGPGEGPYMVVDAACVDCTVLGSNQKPDFWEE</sequence>
<proteinExistence type="predicted"/>
<dbReference type="Proteomes" id="UP000885753">
    <property type="component" value="Unassembled WGS sequence"/>
</dbReference>
<protein>
    <submittedName>
        <fullName evidence="1">DUF4249 domain-containing protein</fullName>
    </submittedName>
</protein>
<dbReference type="AlphaFoldDB" id="A0A7C2M4L8"/>
<dbReference type="EMBL" id="DSEE01000317">
    <property type="protein sequence ID" value="HER40424.1"/>
    <property type="molecule type" value="Genomic_DNA"/>
</dbReference>
<reference evidence="1" key="1">
    <citation type="journal article" date="2020" name="mSystems">
        <title>Genome- and Community-Level Interaction Insights into Carbon Utilization and Element Cycling Functions of Hydrothermarchaeota in Hydrothermal Sediment.</title>
        <authorList>
            <person name="Zhou Z."/>
            <person name="Liu Y."/>
            <person name="Xu W."/>
            <person name="Pan J."/>
            <person name="Luo Z.H."/>
            <person name="Li M."/>
        </authorList>
    </citation>
    <scope>NUCLEOTIDE SEQUENCE [LARGE SCALE GENOMIC DNA]</scope>
    <source>
        <strain evidence="1">SpSt-1235</strain>
    </source>
</reference>